<keyword evidence="1" id="KW-0732">Signal</keyword>
<feature type="chain" id="PRO_5044438284" evidence="1">
    <location>
        <begin position="23"/>
        <end position="100"/>
    </location>
</feature>
<gene>
    <name evidence="2" type="ORF">JC965_20240</name>
</gene>
<feature type="signal peptide" evidence="1">
    <location>
        <begin position="1"/>
        <end position="22"/>
    </location>
</feature>
<dbReference type="EMBL" id="CP065937">
    <property type="protein sequence ID" value="QQA60412.1"/>
    <property type="molecule type" value="Genomic_DNA"/>
</dbReference>
<dbReference type="AlphaFoldDB" id="A0A7H9F296"/>
<evidence type="ECO:0000313" key="2">
    <source>
        <dbReference type="EMBL" id="QQA60412.1"/>
    </source>
</evidence>
<protein>
    <submittedName>
        <fullName evidence="2">DUF4156 domain-containing protein</fullName>
    </submittedName>
</protein>
<accession>A0A7H9F296</accession>
<evidence type="ECO:0000256" key="1">
    <source>
        <dbReference type="SAM" id="SignalP"/>
    </source>
</evidence>
<proteinExistence type="predicted"/>
<organism evidence="2">
    <name type="scientific">Aeromonas caviae</name>
    <name type="common">Aeromonas punctata</name>
    <dbReference type="NCBI Taxonomy" id="648"/>
    <lineage>
        <taxon>Bacteria</taxon>
        <taxon>Pseudomonadati</taxon>
        <taxon>Pseudomonadota</taxon>
        <taxon>Gammaproteobacteria</taxon>
        <taxon>Aeromonadales</taxon>
        <taxon>Aeromonadaceae</taxon>
        <taxon>Aeromonas</taxon>
    </lineage>
</organism>
<sequence length="100" mass="10183">MKKIAILFSVALMTACSSSSSASLPVKVIDAKAAESCKLIDVVSGTEIFSLTVDKNVALARQNAANEAIKLGANAVVITGTDVTANGNSATVTMNAYSCN</sequence>
<name>A0A7H9F296_AERCA</name>
<reference evidence="2" key="1">
    <citation type="submission" date="2020-12" db="EMBL/GenBank/DDBJ databases">
        <title>GES Beta-lactamases isolated from hospital effluents in Brazil.</title>
        <authorList>
            <person name="Conte D."/>
            <person name="Mesa D."/>
            <person name="Palmeiro J.K."/>
            <person name="Dalla-Costa L.M."/>
        </authorList>
    </citation>
    <scope>NUCLEOTIDE SEQUENCE [LARGE SCALE GENOMIC DNA]</scope>
    <source>
        <strain evidence="2">Aero21</strain>
    </source>
</reference>
<dbReference type="RefSeq" id="WP_146054088.1">
    <property type="nucleotide sequence ID" value="NZ_AP026403.1"/>
</dbReference>
<dbReference type="PROSITE" id="PS51257">
    <property type="entry name" value="PROKAR_LIPOPROTEIN"/>
    <property type="match status" value="1"/>
</dbReference>